<reference evidence="1 2" key="1">
    <citation type="submission" date="2019-05" db="EMBL/GenBank/DDBJ databases">
        <title>Another draft genome of Portunus trituberculatus and its Hox gene families provides insights of decapod evolution.</title>
        <authorList>
            <person name="Jeong J.-H."/>
            <person name="Song I."/>
            <person name="Kim S."/>
            <person name="Choi T."/>
            <person name="Kim D."/>
            <person name="Ryu S."/>
            <person name="Kim W."/>
        </authorList>
    </citation>
    <scope>NUCLEOTIDE SEQUENCE [LARGE SCALE GENOMIC DNA]</scope>
    <source>
        <tissue evidence="1">Muscle</tissue>
    </source>
</reference>
<evidence type="ECO:0000313" key="1">
    <source>
        <dbReference type="EMBL" id="MPC62443.1"/>
    </source>
</evidence>
<organism evidence="1 2">
    <name type="scientific">Portunus trituberculatus</name>
    <name type="common">Swimming crab</name>
    <name type="synonym">Neptunus trituberculatus</name>
    <dbReference type="NCBI Taxonomy" id="210409"/>
    <lineage>
        <taxon>Eukaryota</taxon>
        <taxon>Metazoa</taxon>
        <taxon>Ecdysozoa</taxon>
        <taxon>Arthropoda</taxon>
        <taxon>Crustacea</taxon>
        <taxon>Multicrustacea</taxon>
        <taxon>Malacostraca</taxon>
        <taxon>Eumalacostraca</taxon>
        <taxon>Eucarida</taxon>
        <taxon>Decapoda</taxon>
        <taxon>Pleocyemata</taxon>
        <taxon>Brachyura</taxon>
        <taxon>Eubrachyura</taxon>
        <taxon>Portunoidea</taxon>
        <taxon>Portunidae</taxon>
        <taxon>Portuninae</taxon>
        <taxon>Portunus</taxon>
    </lineage>
</organism>
<dbReference type="EMBL" id="VSRR010019682">
    <property type="protein sequence ID" value="MPC62443.1"/>
    <property type="molecule type" value="Genomic_DNA"/>
</dbReference>
<dbReference type="Proteomes" id="UP000324222">
    <property type="component" value="Unassembled WGS sequence"/>
</dbReference>
<protein>
    <submittedName>
        <fullName evidence="1">Uncharacterized protein</fullName>
    </submittedName>
</protein>
<dbReference type="AlphaFoldDB" id="A0A5B7GXQ1"/>
<keyword evidence="2" id="KW-1185">Reference proteome</keyword>
<accession>A0A5B7GXQ1</accession>
<comment type="caution">
    <text evidence="1">The sequence shown here is derived from an EMBL/GenBank/DDBJ whole genome shotgun (WGS) entry which is preliminary data.</text>
</comment>
<evidence type="ECO:0000313" key="2">
    <source>
        <dbReference type="Proteomes" id="UP000324222"/>
    </source>
</evidence>
<gene>
    <name evidence="1" type="ORF">E2C01_056528</name>
</gene>
<name>A0A5B7GXQ1_PORTR</name>
<sequence length="56" mass="6336">MKLGVLRCLHKFFSSLQLLALYKGLIHAWFTHTVLLDRVGSKAFCLVSFPPLTDCV</sequence>
<proteinExistence type="predicted"/>